<evidence type="ECO:0000256" key="3">
    <source>
        <dbReference type="ARBA" id="ARBA00022525"/>
    </source>
</evidence>
<evidence type="ECO:0000256" key="4">
    <source>
        <dbReference type="ARBA" id="ARBA00022729"/>
    </source>
</evidence>
<dbReference type="GO" id="GO:0005576">
    <property type="term" value="C:extracellular region"/>
    <property type="evidence" value="ECO:0007669"/>
    <property type="project" value="UniProtKB-SubCell"/>
</dbReference>
<evidence type="ECO:0000256" key="2">
    <source>
        <dbReference type="ARBA" id="ARBA00008127"/>
    </source>
</evidence>
<name>A0A9E7FKH2_9LILI</name>
<evidence type="ECO:0000313" key="9">
    <source>
        <dbReference type="Proteomes" id="UP001055439"/>
    </source>
</evidence>
<dbReference type="Pfam" id="PF17181">
    <property type="entry name" value="EPF"/>
    <property type="match status" value="1"/>
</dbReference>
<evidence type="ECO:0000256" key="7">
    <source>
        <dbReference type="SAM" id="Phobius"/>
    </source>
</evidence>
<keyword evidence="3 6" id="KW-0964">Secreted</keyword>
<sequence length="210" mass="22461">MESRRVRRRHGVMLKEAITLCCGFIFLFSLFAVLSSSSYRRSVRLGVRSLMATDPHSQPGQQRSGGKEDVGGGVGMAWGVFAQCGCAGRTPEDTVCRAPCKWGLPGPRLTCAASSPTGVTDYASAVPRGLAKHARSFTLPGVGWLQVAVAARRRELVGGPGSYPPRCTGKCGNCTPCNPVHVAVPPGTPVTTEYYPEAWRCKCGNKLYMP</sequence>
<keyword evidence="5" id="KW-1015">Disulfide bond</keyword>
<dbReference type="PANTHER" id="PTHR33109">
    <property type="entry name" value="EPIDERMAL PATTERNING FACTOR-LIKE PROTEIN 4"/>
    <property type="match status" value="1"/>
</dbReference>
<evidence type="ECO:0000256" key="1">
    <source>
        <dbReference type="ARBA" id="ARBA00004613"/>
    </source>
</evidence>
<dbReference type="OrthoDB" id="1937916at2759"/>
<comment type="subcellular location">
    <subcellularLocation>
        <location evidence="1 6">Secreted</location>
    </subcellularLocation>
</comment>
<comment type="similarity">
    <text evidence="2 6">Belongs to the plant cysteine rich small secretory peptide family. Epidermal patterning factor subfamily.</text>
</comment>
<protein>
    <recommendedName>
        <fullName evidence="6">Epidermal patterning factor-like protein</fullName>
    </recommendedName>
</protein>
<dbReference type="GO" id="GO:0010052">
    <property type="term" value="P:guard cell differentiation"/>
    <property type="evidence" value="ECO:0007669"/>
    <property type="project" value="UniProtKB-UniRule"/>
</dbReference>
<evidence type="ECO:0000256" key="6">
    <source>
        <dbReference type="RuleBase" id="RU367102"/>
    </source>
</evidence>
<keyword evidence="9" id="KW-1185">Reference proteome</keyword>
<dbReference type="InterPro" id="IPR039455">
    <property type="entry name" value="EPFL"/>
</dbReference>
<keyword evidence="4" id="KW-0732">Signal</keyword>
<dbReference type="AlphaFoldDB" id="A0A9E7FKH2"/>
<evidence type="ECO:0000313" key="8">
    <source>
        <dbReference type="EMBL" id="URD97388.1"/>
    </source>
</evidence>
<proteinExistence type="inferred from homology"/>
<accession>A0A9E7FKH2</accession>
<reference evidence="8" key="1">
    <citation type="submission" date="2022-05" db="EMBL/GenBank/DDBJ databases">
        <title>The Musa troglodytarum L. genome provides insights into the mechanism of non-climacteric behaviour and enrichment of carotenoids.</title>
        <authorList>
            <person name="Wang J."/>
        </authorList>
    </citation>
    <scope>NUCLEOTIDE SEQUENCE</scope>
    <source>
        <tissue evidence="8">Leaf</tissue>
    </source>
</reference>
<keyword evidence="7" id="KW-1133">Transmembrane helix</keyword>
<keyword evidence="7" id="KW-0812">Transmembrane</keyword>
<comment type="function">
    <text evidence="6">Controls stomatal patterning.</text>
</comment>
<gene>
    <name evidence="8" type="ORF">MUK42_30064</name>
</gene>
<feature type="transmembrane region" description="Helical" evidence="7">
    <location>
        <begin position="12"/>
        <end position="34"/>
    </location>
</feature>
<dbReference type="PANTHER" id="PTHR33109:SF4">
    <property type="entry name" value="EPIDERMAL PATTERNING FACTOR-LIKE PROTEIN 6"/>
    <property type="match status" value="1"/>
</dbReference>
<organism evidence="8 9">
    <name type="scientific">Musa troglodytarum</name>
    <name type="common">fe'i banana</name>
    <dbReference type="NCBI Taxonomy" id="320322"/>
    <lineage>
        <taxon>Eukaryota</taxon>
        <taxon>Viridiplantae</taxon>
        <taxon>Streptophyta</taxon>
        <taxon>Embryophyta</taxon>
        <taxon>Tracheophyta</taxon>
        <taxon>Spermatophyta</taxon>
        <taxon>Magnoliopsida</taxon>
        <taxon>Liliopsida</taxon>
        <taxon>Zingiberales</taxon>
        <taxon>Musaceae</taxon>
        <taxon>Musa</taxon>
    </lineage>
</organism>
<evidence type="ECO:0000256" key="5">
    <source>
        <dbReference type="ARBA" id="ARBA00023157"/>
    </source>
</evidence>
<keyword evidence="6" id="KW-0217">Developmental protein</keyword>
<keyword evidence="7" id="KW-0472">Membrane</keyword>
<dbReference type="EMBL" id="CP097506">
    <property type="protein sequence ID" value="URD97388.1"/>
    <property type="molecule type" value="Genomic_DNA"/>
</dbReference>
<dbReference type="Proteomes" id="UP001055439">
    <property type="component" value="Chromosome 4"/>
</dbReference>